<dbReference type="AlphaFoldDB" id="A0AAD8SN57"/>
<accession>A0AAD8SN57</accession>
<protein>
    <submittedName>
        <fullName evidence="2">Uncharacterized protein</fullName>
    </submittedName>
</protein>
<sequence length="215" mass="24191">MLSPNTLRATANMAMDGGTVQPKKRKRPAKKDAKAKEAAKSKDTVPTGMNFVEKYSAGLCFIWFNDIFDVFRMKMLHFYVVRLVALSLSSQIVKEGTPGVAIMDPFYMRESIICNAGDRAIATKQVEDFLLVNIKKSGILIPYFAEDTLIVMHPQHSHAIYLDSGRDKKKDYAHIKVVLNDALTGFAKTGPQKMPTTYVVYKGRVPGVYNDWEDY</sequence>
<dbReference type="EMBL" id="JAUUTY010000003">
    <property type="protein sequence ID" value="KAK1661348.1"/>
    <property type="molecule type" value="Genomic_DNA"/>
</dbReference>
<feature type="compositionally biased region" description="Basic and acidic residues" evidence="1">
    <location>
        <begin position="30"/>
        <end position="41"/>
    </location>
</feature>
<evidence type="ECO:0000256" key="1">
    <source>
        <dbReference type="SAM" id="MobiDB-lite"/>
    </source>
</evidence>
<proteinExistence type="predicted"/>
<organism evidence="2 3">
    <name type="scientific">Lolium multiflorum</name>
    <name type="common">Italian ryegrass</name>
    <name type="synonym">Lolium perenne subsp. multiflorum</name>
    <dbReference type="NCBI Taxonomy" id="4521"/>
    <lineage>
        <taxon>Eukaryota</taxon>
        <taxon>Viridiplantae</taxon>
        <taxon>Streptophyta</taxon>
        <taxon>Embryophyta</taxon>
        <taxon>Tracheophyta</taxon>
        <taxon>Spermatophyta</taxon>
        <taxon>Magnoliopsida</taxon>
        <taxon>Liliopsida</taxon>
        <taxon>Poales</taxon>
        <taxon>Poaceae</taxon>
        <taxon>BOP clade</taxon>
        <taxon>Pooideae</taxon>
        <taxon>Poodae</taxon>
        <taxon>Poeae</taxon>
        <taxon>Poeae Chloroplast Group 2 (Poeae type)</taxon>
        <taxon>Loliodinae</taxon>
        <taxon>Loliinae</taxon>
        <taxon>Lolium</taxon>
    </lineage>
</organism>
<dbReference type="Proteomes" id="UP001231189">
    <property type="component" value="Unassembled WGS sequence"/>
</dbReference>
<evidence type="ECO:0000313" key="3">
    <source>
        <dbReference type="Proteomes" id="UP001231189"/>
    </source>
</evidence>
<keyword evidence="3" id="KW-1185">Reference proteome</keyword>
<name>A0AAD8SN57_LOLMU</name>
<comment type="caution">
    <text evidence="2">The sequence shown here is derived from an EMBL/GenBank/DDBJ whole genome shotgun (WGS) entry which is preliminary data.</text>
</comment>
<evidence type="ECO:0000313" key="2">
    <source>
        <dbReference type="EMBL" id="KAK1661348.1"/>
    </source>
</evidence>
<feature type="region of interest" description="Disordered" evidence="1">
    <location>
        <begin position="14"/>
        <end position="41"/>
    </location>
</feature>
<gene>
    <name evidence="2" type="ORF">QYE76_049507</name>
</gene>
<reference evidence="2" key="1">
    <citation type="submission" date="2023-07" db="EMBL/GenBank/DDBJ databases">
        <title>A chromosome-level genome assembly of Lolium multiflorum.</title>
        <authorList>
            <person name="Chen Y."/>
            <person name="Copetti D."/>
            <person name="Kolliker R."/>
            <person name="Studer B."/>
        </authorList>
    </citation>
    <scope>NUCLEOTIDE SEQUENCE</scope>
    <source>
        <strain evidence="2">02402/16</strain>
        <tissue evidence="2">Leaf</tissue>
    </source>
</reference>